<organism evidence="2 3">
    <name type="scientific">Tetrapyrgos nigripes</name>
    <dbReference type="NCBI Taxonomy" id="182062"/>
    <lineage>
        <taxon>Eukaryota</taxon>
        <taxon>Fungi</taxon>
        <taxon>Dikarya</taxon>
        <taxon>Basidiomycota</taxon>
        <taxon>Agaricomycotina</taxon>
        <taxon>Agaricomycetes</taxon>
        <taxon>Agaricomycetidae</taxon>
        <taxon>Agaricales</taxon>
        <taxon>Marasmiineae</taxon>
        <taxon>Marasmiaceae</taxon>
        <taxon>Tetrapyrgos</taxon>
    </lineage>
</organism>
<reference evidence="2 3" key="1">
    <citation type="journal article" date="2020" name="ISME J.">
        <title>Uncovering the hidden diversity of litter-decomposition mechanisms in mushroom-forming fungi.</title>
        <authorList>
            <person name="Floudas D."/>
            <person name="Bentzer J."/>
            <person name="Ahren D."/>
            <person name="Johansson T."/>
            <person name="Persson P."/>
            <person name="Tunlid A."/>
        </authorList>
    </citation>
    <scope>NUCLEOTIDE SEQUENCE [LARGE SCALE GENOMIC DNA]</scope>
    <source>
        <strain evidence="2 3">CBS 291.85</strain>
    </source>
</reference>
<evidence type="ECO:0000313" key="2">
    <source>
        <dbReference type="EMBL" id="KAF5370683.1"/>
    </source>
</evidence>
<accession>A0A8H5GT08</accession>
<comment type="caution">
    <text evidence="2">The sequence shown here is derived from an EMBL/GenBank/DDBJ whole genome shotgun (WGS) entry which is preliminary data.</text>
</comment>
<feature type="compositionally biased region" description="Polar residues" evidence="1">
    <location>
        <begin position="126"/>
        <end position="136"/>
    </location>
</feature>
<evidence type="ECO:0000256" key="1">
    <source>
        <dbReference type="SAM" id="MobiDB-lite"/>
    </source>
</evidence>
<feature type="region of interest" description="Disordered" evidence="1">
    <location>
        <begin position="117"/>
        <end position="144"/>
    </location>
</feature>
<evidence type="ECO:0008006" key="4">
    <source>
        <dbReference type="Google" id="ProtNLM"/>
    </source>
</evidence>
<dbReference type="EMBL" id="JAACJM010000010">
    <property type="protein sequence ID" value="KAF5370683.1"/>
    <property type="molecule type" value="Genomic_DNA"/>
</dbReference>
<dbReference type="AlphaFoldDB" id="A0A8H5GT08"/>
<name>A0A8H5GT08_9AGAR</name>
<dbReference type="OrthoDB" id="3064660at2759"/>
<gene>
    <name evidence="2" type="ORF">D9758_002056</name>
</gene>
<keyword evidence="3" id="KW-1185">Reference proteome</keyword>
<sequence>MTILKMEMKDSLTVQAILVQTLISVPFPKSITIVGKTMTLVLTVLSYLPVQPFSVSISVTYHFHHPHLIPLSFRYQQPHFDMHRAEQIHQAATIQDIINAHGLLQEQVTTFFQRINQQQTQPQPQAHTISQNSDKSSMAKPESFKGKAVDVRSFLASFRNWAGEQRDIAGNEGKMIRSALSFMQGEAGIWAASYIEEAMAYDGTAQTVNPFNGTWSAFVEAFKAQFGSLDEQADA</sequence>
<dbReference type="Proteomes" id="UP000559256">
    <property type="component" value="Unassembled WGS sequence"/>
</dbReference>
<protein>
    <recommendedName>
        <fullName evidence="4">DUF4939 domain-containing protein</fullName>
    </recommendedName>
</protein>
<evidence type="ECO:0000313" key="3">
    <source>
        <dbReference type="Proteomes" id="UP000559256"/>
    </source>
</evidence>
<proteinExistence type="predicted"/>